<keyword evidence="1 2" id="KW-0694">RNA-binding</keyword>
<dbReference type="EMBL" id="JAZGQO010000010">
    <property type="protein sequence ID" value="KAK6177318.1"/>
    <property type="molecule type" value="Genomic_DNA"/>
</dbReference>
<keyword evidence="6" id="KW-1185">Reference proteome</keyword>
<dbReference type="InterPro" id="IPR034784">
    <property type="entry name" value="PDIP3_RRM"/>
</dbReference>
<dbReference type="GO" id="GO:0016973">
    <property type="term" value="P:poly(A)+ mRNA export from nucleus"/>
    <property type="evidence" value="ECO:0007669"/>
    <property type="project" value="TreeGrafter"/>
</dbReference>
<feature type="region of interest" description="Disordered" evidence="3">
    <location>
        <begin position="241"/>
        <end position="266"/>
    </location>
</feature>
<evidence type="ECO:0000256" key="1">
    <source>
        <dbReference type="ARBA" id="ARBA00022884"/>
    </source>
</evidence>
<dbReference type="Gene3D" id="3.30.70.330">
    <property type="match status" value="1"/>
</dbReference>
<dbReference type="Proteomes" id="UP001347796">
    <property type="component" value="Unassembled WGS sequence"/>
</dbReference>
<feature type="domain" description="RRM" evidence="4">
    <location>
        <begin position="379"/>
        <end position="450"/>
    </location>
</feature>
<dbReference type="PANTHER" id="PTHR19965">
    <property type="entry name" value="RNA AND EXPORT FACTOR BINDING PROTEIN"/>
    <property type="match status" value="1"/>
</dbReference>
<gene>
    <name evidence="5" type="ORF">SNE40_015442</name>
</gene>
<dbReference type="PROSITE" id="PS50102">
    <property type="entry name" value="RRM"/>
    <property type="match status" value="1"/>
</dbReference>
<evidence type="ECO:0000313" key="5">
    <source>
        <dbReference type="EMBL" id="KAK6177318.1"/>
    </source>
</evidence>
<dbReference type="Pfam" id="PF00076">
    <property type="entry name" value="RRM_1"/>
    <property type="match status" value="1"/>
</dbReference>
<evidence type="ECO:0000256" key="2">
    <source>
        <dbReference type="PROSITE-ProRule" id="PRU00176"/>
    </source>
</evidence>
<sequence>MADLSLDDYMGKKNFKVQFQNNYVNKPTQIRQKTFPNKFGLTTKKNLTFGRNGAQNRMHTNFGGVQKKNFAIQNKQKPARPKLTKPMHAVTVTGLGNKNVFDARQKLSSNTKTGATNTNGNSDARQKIITAQKQKGIFDARSRIKTKTQPNTGQPPPTGPKVTITGLGNVKKNANNPQQGIQIGGKGGITKTLKNEFANGGSHVEVFGNSLQITRSVPNTEVKFDGKNKLTITKRASLIQDTQPVKRTRSPIHWSSNDVTSPSPPKRANLIRTYKTADAIQSAAGKAAIERLRMPPPVSTSPKNTIPVITSTRRDALTLAKRKTSPTETAPAPQPMKAKMKTVYRPVTIKQEPDMYEAPVMLPEEEETVDQLLSPLQGYKITVTNLDPVVSQDDLIELFGAIGALKRAKISRPGIGEVVYVKKEDAQKAATKYHNRELDGLPMQVKLVTPLAARIQQVAHEDESTSISIPDSLKFPKPSAMTSSVVEVPLIHKALFKIGTQVSTKPVTFTVKI</sequence>
<dbReference type="InterPro" id="IPR000504">
    <property type="entry name" value="RRM_dom"/>
</dbReference>
<dbReference type="InterPro" id="IPR012677">
    <property type="entry name" value="Nucleotide-bd_a/b_plait_sf"/>
</dbReference>
<dbReference type="PANTHER" id="PTHR19965:SF96">
    <property type="entry name" value="POLYMERASE DELTA-INTERACTING PROTEIN 3"/>
    <property type="match status" value="1"/>
</dbReference>
<evidence type="ECO:0000256" key="3">
    <source>
        <dbReference type="SAM" id="MobiDB-lite"/>
    </source>
</evidence>
<evidence type="ECO:0000313" key="6">
    <source>
        <dbReference type="Proteomes" id="UP001347796"/>
    </source>
</evidence>
<protein>
    <recommendedName>
        <fullName evidence="4">RRM domain-containing protein</fullName>
    </recommendedName>
</protein>
<name>A0AAN8JJY5_PATCE</name>
<dbReference type="SUPFAM" id="SSF54928">
    <property type="entry name" value="RNA-binding domain, RBD"/>
    <property type="match status" value="1"/>
</dbReference>
<proteinExistence type="predicted"/>
<dbReference type="AlphaFoldDB" id="A0AAN8JJY5"/>
<dbReference type="SMART" id="SM00360">
    <property type="entry name" value="RRM"/>
    <property type="match status" value="1"/>
</dbReference>
<evidence type="ECO:0000259" key="4">
    <source>
        <dbReference type="PROSITE" id="PS50102"/>
    </source>
</evidence>
<dbReference type="InterPro" id="IPR051229">
    <property type="entry name" value="ALYREF_mRNA_export"/>
</dbReference>
<dbReference type="GO" id="GO:0016607">
    <property type="term" value="C:nuclear speck"/>
    <property type="evidence" value="ECO:0007669"/>
    <property type="project" value="TreeGrafter"/>
</dbReference>
<accession>A0AAN8JJY5</accession>
<dbReference type="InterPro" id="IPR035979">
    <property type="entry name" value="RBD_domain_sf"/>
</dbReference>
<dbReference type="GO" id="GO:0003729">
    <property type="term" value="F:mRNA binding"/>
    <property type="evidence" value="ECO:0007669"/>
    <property type="project" value="TreeGrafter"/>
</dbReference>
<dbReference type="CDD" id="cd12681">
    <property type="entry name" value="RRM_SKAR"/>
    <property type="match status" value="1"/>
</dbReference>
<organism evidence="5 6">
    <name type="scientific">Patella caerulea</name>
    <name type="common">Rayed Mediterranean limpet</name>
    <dbReference type="NCBI Taxonomy" id="87958"/>
    <lineage>
        <taxon>Eukaryota</taxon>
        <taxon>Metazoa</taxon>
        <taxon>Spiralia</taxon>
        <taxon>Lophotrochozoa</taxon>
        <taxon>Mollusca</taxon>
        <taxon>Gastropoda</taxon>
        <taxon>Patellogastropoda</taxon>
        <taxon>Patelloidea</taxon>
        <taxon>Patellidae</taxon>
        <taxon>Patella</taxon>
    </lineage>
</organism>
<reference evidence="5 6" key="1">
    <citation type="submission" date="2024-01" db="EMBL/GenBank/DDBJ databases">
        <title>The genome of the rayed Mediterranean limpet Patella caerulea (Linnaeus, 1758).</title>
        <authorList>
            <person name="Anh-Thu Weber A."/>
            <person name="Halstead-Nussloch G."/>
        </authorList>
    </citation>
    <scope>NUCLEOTIDE SEQUENCE [LARGE SCALE GENOMIC DNA]</scope>
    <source>
        <strain evidence="5">AATW-2023a</strain>
        <tissue evidence="5">Whole specimen</tissue>
    </source>
</reference>
<comment type="caution">
    <text evidence="5">The sequence shown here is derived from an EMBL/GenBank/DDBJ whole genome shotgun (WGS) entry which is preliminary data.</text>
</comment>